<keyword evidence="3 5" id="KW-1005">Bacterial flagellum biogenesis</keyword>
<keyword evidence="9" id="KW-1185">Reference proteome</keyword>
<organism evidence="8 9">
    <name type="scientific">Aerophototrophica crusticola</name>
    <dbReference type="NCBI Taxonomy" id="1709002"/>
    <lineage>
        <taxon>Bacteria</taxon>
        <taxon>Pseudomonadati</taxon>
        <taxon>Pseudomonadota</taxon>
        <taxon>Alphaproteobacteria</taxon>
        <taxon>Rhodospirillales</taxon>
        <taxon>Rhodospirillaceae</taxon>
        <taxon>Aerophototrophica</taxon>
    </lineage>
</organism>
<proteinExistence type="inferred from homology"/>
<dbReference type="Pfam" id="PF03963">
    <property type="entry name" value="FlgD"/>
    <property type="match status" value="1"/>
</dbReference>
<accession>A0A858R5P3</accession>
<keyword evidence="8" id="KW-0282">Flagellum</keyword>
<keyword evidence="8" id="KW-0969">Cilium</keyword>
<evidence type="ECO:0000259" key="7">
    <source>
        <dbReference type="Pfam" id="PF13860"/>
    </source>
</evidence>
<dbReference type="GO" id="GO:0044781">
    <property type="term" value="P:bacterial-type flagellum organization"/>
    <property type="evidence" value="ECO:0007669"/>
    <property type="project" value="UniProtKB-UniRule"/>
</dbReference>
<evidence type="ECO:0000256" key="5">
    <source>
        <dbReference type="RuleBase" id="RU362076"/>
    </source>
</evidence>
<evidence type="ECO:0000256" key="6">
    <source>
        <dbReference type="SAM" id="MobiDB-lite"/>
    </source>
</evidence>
<dbReference type="InterPro" id="IPR025965">
    <property type="entry name" value="FlgD/Vpr_Ig-like"/>
</dbReference>
<name>A0A858R5P3_9PROT</name>
<dbReference type="EMBL" id="CP051775">
    <property type="protein sequence ID" value="QJE72622.1"/>
    <property type="molecule type" value="Genomic_DNA"/>
</dbReference>
<feature type="domain" description="FlgD/Vpr Ig-like" evidence="7">
    <location>
        <begin position="109"/>
        <end position="177"/>
    </location>
</feature>
<dbReference type="Proteomes" id="UP000501891">
    <property type="component" value="Chromosome"/>
</dbReference>
<feature type="compositionally biased region" description="Low complexity" evidence="6">
    <location>
        <begin position="1"/>
        <end position="18"/>
    </location>
</feature>
<sequence length="221" mass="23509">MTISAANAQTAGATTAANGKKDSSAELSQNYELFLKLLTTQIQNQDPLNPQDPSQFTQQLVQFSQVEQSIATNKNLENVISSINRGQPSQAIGYMGRTIETVSEQIPLQDGRADLAMTFDATTSSAELQILDSKGKVIRTLPLSNKAGTQAVSWDGKDASGKQVEDGTYDAKLVAQGKDGKAIGGIMRVAGRVTGVDLTTENPYLMVGDMPVVMGKVTAVR</sequence>
<evidence type="ECO:0000313" key="9">
    <source>
        <dbReference type="Proteomes" id="UP000501891"/>
    </source>
</evidence>
<feature type="region of interest" description="Disordered" evidence="6">
    <location>
        <begin position="1"/>
        <end position="23"/>
    </location>
</feature>
<dbReference type="KEGG" id="acru:HHL28_05470"/>
<dbReference type="Gene3D" id="2.30.30.910">
    <property type="match status" value="1"/>
</dbReference>
<comment type="function">
    <text evidence="4 5">Required for flagellar hook formation. May act as a scaffolding protein.</text>
</comment>
<evidence type="ECO:0000256" key="4">
    <source>
        <dbReference type="ARBA" id="ARBA00024746"/>
    </source>
</evidence>
<evidence type="ECO:0000256" key="3">
    <source>
        <dbReference type="ARBA" id="ARBA00022795"/>
    </source>
</evidence>
<evidence type="ECO:0000256" key="1">
    <source>
        <dbReference type="ARBA" id="ARBA00010577"/>
    </source>
</evidence>
<keyword evidence="8" id="KW-0966">Cell projection</keyword>
<gene>
    <name evidence="8" type="ORF">HHL28_05470</name>
</gene>
<evidence type="ECO:0000256" key="2">
    <source>
        <dbReference type="ARBA" id="ARBA00016013"/>
    </source>
</evidence>
<protein>
    <recommendedName>
        <fullName evidence="2 5">Basal-body rod modification protein FlgD</fullName>
    </recommendedName>
</protein>
<dbReference type="Gene3D" id="2.60.40.4070">
    <property type="match status" value="1"/>
</dbReference>
<dbReference type="Pfam" id="PF13860">
    <property type="entry name" value="FlgD_ig"/>
    <property type="match status" value="1"/>
</dbReference>
<reference evidence="8" key="1">
    <citation type="submission" date="2020-04" db="EMBL/GenBank/DDBJ databases">
        <title>A desert anoxygenic phototrophic bacterium fixes CO2 using RubisCO under aerobic conditions.</title>
        <authorList>
            <person name="Tang K."/>
        </authorList>
    </citation>
    <scope>NUCLEOTIDE SEQUENCE [LARGE SCALE GENOMIC DNA]</scope>
    <source>
        <strain evidence="8">MIMtkB3</strain>
    </source>
</reference>
<evidence type="ECO:0000313" key="8">
    <source>
        <dbReference type="EMBL" id="QJE72622.1"/>
    </source>
</evidence>
<dbReference type="AlphaFoldDB" id="A0A858R5P3"/>
<dbReference type="InterPro" id="IPR005648">
    <property type="entry name" value="FlgD"/>
</dbReference>
<comment type="similarity">
    <text evidence="1 5">Belongs to the FlgD family.</text>
</comment>